<dbReference type="OrthoDB" id="9805628at2"/>
<dbReference type="Gene3D" id="3.20.10.10">
    <property type="entry name" value="D-amino Acid Aminotransferase, subunit A, domain 2"/>
    <property type="match status" value="1"/>
</dbReference>
<dbReference type="InterPro" id="IPR050571">
    <property type="entry name" value="Class-IV_PLP-Dep_Aminotrnsfr"/>
</dbReference>
<dbReference type="EC" id="2.6.1.42" evidence="5"/>
<dbReference type="PANTHER" id="PTHR42743:SF11">
    <property type="entry name" value="AMINODEOXYCHORISMATE LYASE"/>
    <property type="match status" value="1"/>
</dbReference>
<gene>
    <name evidence="9" type="ORF">BUL40_08080</name>
</gene>
<dbReference type="EMBL" id="MTBC01000004">
    <property type="protein sequence ID" value="OQD43041.1"/>
    <property type="molecule type" value="Genomic_DNA"/>
</dbReference>
<evidence type="ECO:0000256" key="2">
    <source>
        <dbReference type="ARBA" id="ARBA00004931"/>
    </source>
</evidence>
<evidence type="ECO:0000256" key="4">
    <source>
        <dbReference type="ARBA" id="ARBA00009320"/>
    </source>
</evidence>
<proteinExistence type="inferred from homology"/>
<evidence type="ECO:0000256" key="3">
    <source>
        <dbReference type="ARBA" id="ARBA00005072"/>
    </source>
</evidence>
<dbReference type="PANTHER" id="PTHR42743">
    <property type="entry name" value="AMINO-ACID AMINOTRANSFERASE"/>
    <property type="match status" value="1"/>
</dbReference>
<accession>A0A1V6LS79</accession>
<evidence type="ECO:0000313" key="10">
    <source>
        <dbReference type="Proteomes" id="UP000191680"/>
    </source>
</evidence>
<evidence type="ECO:0000256" key="5">
    <source>
        <dbReference type="ARBA" id="ARBA00013053"/>
    </source>
</evidence>
<sequence length="284" mass="32429">MVNFNGNLVASEEKLFSANSSFLLNGDALIEPIRVVDNSIIYWEEHYFRLMASMRILRMQIPMNFTMEYLEEEIQRTIQALSLSKAAFTVELIVARQSAKEEDLIKSKTVYIIKAEPQETTFYTNKEGGYEVELFKDYYFNTDMLSTINTTNKIGKQVAKVFAYENNLANCLLLNFNKQVIAGIEEALFLVKDQLIKTPPISDGAPNTVIRKKLVEMLEKLEDFEVQEASISPFELQKADELFLLDTQKGITAISKYRKKEFKTTVSTNLQGKLNAQLRLASLA</sequence>
<organism evidence="9 10">
    <name type="scientific">Croceivirga radicis</name>
    <dbReference type="NCBI Taxonomy" id="1929488"/>
    <lineage>
        <taxon>Bacteria</taxon>
        <taxon>Pseudomonadati</taxon>
        <taxon>Bacteroidota</taxon>
        <taxon>Flavobacteriia</taxon>
        <taxon>Flavobacteriales</taxon>
        <taxon>Flavobacteriaceae</taxon>
        <taxon>Croceivirga</taxon>
    </lineage>
</organism>
<evidence type="ECO:0000256" key="8">
    <source>
        <dbReference type="ARBA" id="ARBA00049229"/>
    </source>
</evidence>
<dbReference type="InterPro" id="IPR001544">
    <property type="entry name" value="Aminotrans_IV"/>
</dbReference>
<dbReference type="InterPro" id="IPR043132">
    <property type="entry name" value="BCAT-like_C"/>
</dbReference>
<comment type="pathway">
    <text evidence="2">Amino-acid biosynthesis; L-valine biosynthesis; L-valine from pyruvate: step 4/4.</text>
</comment>
<dbReference type="GO" id="GO:0046394">
    <property type="term" value="P:carboxylic acid biosynthetic process"/>
    <property type="evidence" value="ECO:0007669"/>
    <property type="project" value="UniProtKB-ARBA"/>
</dbReference>
<evidence type="ECO:0000256" key="1">
    <source>
        <dbReference type="ARBA" id="ARBA00004824"/>
    </source>
</evidence>
<name>A0A1V6LS79_9FLAO</name>
<dbReference type="InterPro" id="IPR043131">
    <property type="entry name" value="BCAT-like_N"/>
</dbReference>
<dbReference type="InterPro" id="IPR036038">
    <property type="entry name" value="Aminotransferase-like"/>
</dbReference>
<comment type="catalytic activity">
    <reaction evidence="8">
        <text>L-leucine + 2-oxoglutarate = 4-methyl-2-oxopentanoate + L-glutamate</text>
        <dbReference type="Rhea" id="RHEA:18321"/>
        <dbReference type="ChEBI" id="CHEBI:16810"/>
        <dbReference type="ChEBI" id="CHEBI:17865"/>
        <dbReference type="ChEBI" id="CHEBI:29985"/>
        <dbReference type="ChEBI" id="CHEBI:57427"/>
        <dbReference type="EC" id="2.6.1.42"/>
    </reaction>
</comment>
<reference evidence="9 10" key="1">
    <citation type="submission" date="2016-12" db="EMBL/GenBank/DDBJ databases">
        <authorList>
            <person name="Song W.-J."/>
            <person name="Kurnit D.M."/>
        </authorList>
    </citation>
    <scope>NUCLEOTIDE SEQUENCE [LARGE SCALE GENOMIC DNA]</scope>
    <source>
        <strain evidence="9 10">HSG9</strain>
    </source>
</reference>
<keyword evidence="10" id="KW-1185">Reference proteome</keyword>
<comment type="pathway">
    <text evidence="1">Amino-acid biosynthesis; L-isoleucine biosynthesis; L-isoleucine from 2-oxobutanoate: step 4/4.</text>
</comment>
<protein>
    <recommendedName>
        <fullName evidence="5">branched-chain-amino-acid transaminase</fullName>
        <ecNumber evidence="5">2.6.1.42</ecNumber>
    </recommendedName>
</protein>
<dbReference type="Gene3D" id="3.30.470.10">
    <property type="match status" value="1"/>
</dbReference>
<comment type="similarity">
    <text evidence="4">Belongs to the class-IV pyridoxal-phosphate-dependent aminotransferase family.</text>
</comment>
<comment type="caution">
    <text evidence="9">The sequence shown here is derived from an EMBL/GenBank/DDBJ whole genome shotgun (WGS) entry which is preliminary data.</text>
</comment>
<evidence type="ECO:0000313" key="9">
    <source>
        <dbReference type="EMBL" id="OQD43041.1"/>
    </source>
</evidence>
<evidence type="ECO:0000256" key="6">
    <source>
        <dbReference type="ARBA" id="ARBA00048212"/>
    </source>
</evidence>
<dbReference type="RefSeq" id="WP_080318823.1">
    <property type="nucleotide sequence ID" value="NZ_MTBC01000004.1"/>
</dbReference>
<dbReference type="Pfam" id="PF01063">
    <property type="entry name" value="Aminotran_4"/>
    <property type="match status" value="1"/>
</dbReference>
<dbReference type="AlphaFoldDB" id="A0A1V6LS79"/>
<dbReference type="Proteomes" id="UP000191680">
    <property type="component" value="Unassembled WGS sequence"/>
</dbReference>
<dbReference type="SUPFAM" id="SSF56752">
    <property type="entry name" value="D-aminoacid aminotransferase-like PLP-dependent enzymes"/>
    <property type="match status" value="1"/>
</dbReference>
<comment type="catalytic activity">
    <reaction evidence="7">
        <text>L-isoleucine + 2-oxoglutarate = (S)-3-methyl-2-oxopentanoate + L-glutamate</text>
        <dbReference type="Rhea" id="RHEA:24801"/>
        <dbReference type="ChEBI" id="CHEBI:16810"/>
        <dbReference type="ChEBI" id="CHEBI:29985"/>
        <dbReference type="ChEBI" id="CHEBI:35146"/>
        <dbReference type="ChEBI" id="CHEBI:58045"/>
        <dbReference type="EC" id="2.6.1.42"/>
    </reaction>
</comment>
<evidence type="ECO:0000256" key="7">
    <source>
        <dbReference type="ARBA" id="ARBA00048798"/>
    </source>
</evidence>
<dbReference type="GO" id="GO:0004084">
    <property type="term" value="F:branched-chain-amino-acid transaminase activity"/>
    <property type="evidence" value="ECO:0007669"/>
    <property type="project" value="UniProtKB-EC"/>
</dbReference>
<comment type="catalytic activity">
    <reaction evidence="6">
        <text>L-valine + 2-oxoglutarate = 3-methyl-2-oxobutanoate + L-glutamate</text>
        <dbReference type="Rhea" id="RHEA:24813"/>
        <dbReference type="ChEBI" id="CHEBI:11851"/>
        <dbReference type="ChEBI" id="CHEBI:16810"/>
        <dbReference type="ChEBI" id="CHEBI:29985"/>
        <dbReference type="ChEBI" id="CHEBI:57762"/>
        <dbReference type="EC" id="2.6.1.42"/>
    </reaction>
</comment>
<comment type="pathway">
    <text evidence="3">Amino-acid biosynthesis; L-leucine biosynthesis; L-leucine from 3-methyl-2-oxobutanoate: step 4/4.</text>
</comment>